<dbReference type="EMBL" id="JAESND010000017">
    <property type="protein sequence ID" value="MBM3117897.1"/>
    <property type="molecule type" value="Genomic_DNA"/>
</dbReference>
<dbReference type="RefSeq" id="WP_203540078.1">
    <property type="nucleotide sequence ID" value="NZ_JAESND010000017.1"/>
</dbReference>
<dbReference type="InterPro" id="IPR015655">
    <property type="entry name" value="PP2C"/>
</dbReference>
<dbReference type="PANTHER" id="PTHR13832">
    <property type="entry name" value="PROTEIN PHOSPHATASE 2C"/>
    <property type="match status" value="1"/>
</dbReference>
<accession>A0ABS2BQJ3</accession>
<dbReference type="CDD" id="cd00143">
    <property type="entry name" value="PP2Cc"/>
    <property type="match status" value="1"/>
</dbReference>
<dbReference type="PANTHER" id="PTHR13832:SF827">
    <property type="entry name" value="PROTEIN PHOSPHATASE 1L"/>
    <property type="match status" value="1"/>
</dbReference>
<dbReference type="SMART" id="SM00332">
    <property type="entry name" value="PP2Cc"/>
    <property type="match status" value="1"/>
</dbReference>
<dbReference type="PROSITE" id="PS51746">
    <property type="entry name" value="PPM_2"/>
    <property type="match status" value="1"/>
</dbReference>
<feature type="domain" description="PPM-type phosphatase" evidence="1">
    <location>
        <begin position="4"/>
        <end position="252"/>
    </location>
</feature>
<sequence>MARLSQALEMVGQTDPGLVRAQNEDAIAWDADAGFVVLADGMGGYNAGEVASAMAVEVLSRRLSQPLPSPPLARSMQLSLTGWLRQAINEANRTIYDNAISQPQYAGMGTTLVTAVFYDNRILVAHVGDSRMYRLRNGELTRLTHDHSLLQEQIDLGLVEETETRRAAQRNLLTRAMGIDTEVSADLNEFDAEPGDLYLLCSDGLTDMVADAQITDIMLTLKDNAPLAAMQLVQAANHHGGHDNISVILAAVRRPYPANAGFWSRLTAWLS</sequence>
<evidence type="ECO:0000313" key="3">
    <source>
        <dbReference type="Proteomes" id="UP000809431"/>
    </source>
</evidence>
<keyword evidence="3" id="KW-1185">Reference proteome</keyword>
<dbReference type="NCBIfam" id="NF033484">
    <property type="entry name" value="Stp1_PP2C_phos"/>
    <property type="match status" value="1"/>
</dbReference>
<evidence type="ECO:0000313" key="2">
    <source>
        <dbReference type="EMBL" id="MBM3117897.1"/>
    </source>
</evidence>
<dbReference type="Pfam" id="PF13672">
    <property type="entry name" value="PP2C_2"/>
    <property type="match status" value="1"/>
</dbReference>
<name>A0ABS2BQJ3_9NEIS</name>
<protein>
    <submittedName>
        <fullName evidence="2">Stp1/IreP family PP2C-type Ser/Thr phosphatase</fullName>
    </submittedName>
</protein>
<evidence type="ECO:0000259" key="1">
    <source>
        <dbReference type="PROSITE" id="PS51746"/>
    </source>
</evidence>
<dbReference type="SMART" id="SM00331">
    <property type="entry name" value="PP2C_SIG"/>
    <property type="match status" value="1"/>
</dbReference>
<dbReference type="SUPFAM" id="SSF81606">
    <property type="entry name" value="PP2C-like"/>
    <property type="match status" value="1"/>
</dbReference>
<comment type="caution">
    <text evidence="2">The sequence shown here is derived from an EMBL/GenBank/DDBJ whole genome shotgun (WGS) entry which is preliminary data.</text>
</comment>
<reference evidence="2 3" key="1">
    <citation type="submission" date="2021-01" db="EMBL/GenBank/DDBJ databases">
        <title>Draft Genome Sequence and Polyhydroxyalkanoate Biosynthetic Potential of Jeongeupia naejangsanensis Type Strain DSM 24253.</title>
        <authorList>
            <person name="Turrini P."/>
            <person name="Artuso I."/>
            <person name="Lugli G.A."/>
            <person name="Frangipani E."/>
            <person name="Ventura M."/>
            <person name="Visca P."/>
        </authorList>
    </citation>
    <scope>NUCLEOTIDE SEQUENCE [LARGE SCALE GENOMIC DNA]</scope>
    <source>
        <strain evidence="2 3">DSM 24253</strain>
    </source>
</reference>
<dbReference type="Gene3D" id="3.60.40.10">
    <property type="entry name" value="PPM-type phosphatase domain"/>
    <property type="match status" value="1"/>
</dbReference>
<gene>
    <name evidence="2" type="ORF">JMJ54_18840</name>
</gene>
<dbReference type="InterPro" id="IPR036457">
    <property type="entry name" value="PPM-type-like_dom_sf"/>
</dbReference>
<organism evidence="2 3">
    <name type="scientific">Jeongeupia naejangsanensis</name>
    <dbReference type="NCBI Taxonomy" id="613195"/>
    <lineage>
        <taxon>Bacteria</taxon>
        <taxon>Pseudomonadati</taxon>
        <taxon>Pseudomonadota</taxon>
        <taxon>Betaproteobacteria</taxon>
        <taxon>Neisseriales</taxon>
        <taxon>Chitinibacteraceae</taxon>
        <taxon>Jeongeupia</taxon>
    </lineage>
</organism>
<dbReference type="InterPro" id="IPR001932">
    <property type="entry name" value="PPM-type_phosphatase-like_dom"/>
</dbReference>
<proteinExistence type="predicted"/>
<dbReference type="Proteomes" id="UP000809431">
    <property type="component" value="Unassembled WGS sequence"/>
</dbReference>